<organism evidence="2 3">
    <name type="scientific">Denticeps clupeoides</name>
    <name type="common">denticle herring</name>
    <dbReference type="NCBI Taxonomy" id="299321"/>
    <lineage>
        <taxon>Eukaryota</taxon>
        <taxon>Metazoa</taxon>
        <taxon>Chordata</taxon>
        <taxon>Craniata</taxon>
        <taxon>Vertebrata</taxon>
        <taxon>Euteleostomi</taxon>
        <taxon>Actinopterygii</taxon>
        <taxon>Neopterygii</taxon>
        <taxon>Teleostei</taxon>
        <taxon>Clupei</taxon>
        <taxon>Clupeiformes</taxon>
        <taxon>Denticipitoidei</taxon>
        <taxon>Denticipitidae</taxon>
        <taxon>Denticeps</taxon>
    </lineage>
</organism>
<reference evidence="2" key="2">
    <citation type="submission" date="2025-08" db="UniProtKB">
        <authorList>
            <consortium name="Ensembl"/>
        </authorList>
    </citation>
    <scope>IDENTIFICATION</scope>
</reference>
<dbReference type="GeneID" id="114794693"/>
<feature type="transmembrane region" description="Helical" evidence="1">
    <location>
        <begin position="129"/>
        <end position="150"/>
    </location>
</feature>
<evidence type="ECO:0000256" key="1">
    <source>
        <dbReference type="SAM" id="Phobius"/>
    </source>
</evidence>
<reference evidence="2 3" key="1">
    <citation type="submission" date="2020-06" db="EMBL/GenBank/DDBJ databases">
        <authorList>
            <consortium name="Wellcome Sanger Institute Data Sharing"/>
        </authorList>
    </citation>
    <scope>NUCLEOTIDE SEQUENCE [LARGE SCALE GENOMIC DNA]</scope>
</reference>
<dbReference type="GeneTree" id="ENSGT00940000168279"/>
<protein>
    <recommendedName>
        <fullName evidence="4">Transmembrane protein 220</fullName>
    </recommendedName>
</protein>
<dbReference type="Pfam" id="PF15071">
    <property type="entry name" value="TMEM220"/>
    <property type="match status" value="1"/>
</dbReference>
<dbReference type="RefSeq" id="XP_028843247.1">
    <property type="nucleotide sequence ID" value="XM_028987414.1"/>
</dbReference>
<dbReference type="PANTHER" id="PTHR34262">
    <property type="entry name" value="TRANSMEMBRANE PROTEIN 220"/>
    <property type="match status" value="1"/>
</dbReference>
<proteinExistence type="predicted"/>
<accession>A0AAY4C813</accession>
<reference evidence="2" key="3">
    <citation type="submission" date="2025-09" db="UniProtKB">
        <authorList>
            <consortium name="Ensembl"/>
        </authorList>
    </citation>
    <scope>IDENTIFICATION</scope>
</reference>
<dbReference type="AlphaFoldDB" id="A0AAY4C813"/>
<name>A0AAY4C813_9TELE</name>
<keyword evidence="1" id="KW-1133">Transmembrane helix</keyword>
<sequence length="166" mass="19048">MERPKSRFRQASWRLCNCLMSTFFALATYVQMNDPDAGLWMVAYAVPAGLCFLVCLKSTITETSLWRRLADLHVLVSTTFGTMLGWTLYRDNITNIFQQEEGREFGGLLLTVVWLLLCRHSGRDEIGIFRLCTGVGITAFPFVAWIYYYVNKELRASWPSHCKTAL</sequence>
<dbReference type="Ensembl" id="ENSDCDT00010035496.1">
    <property type="protein sequence ID" value="ENSDCDP00010028721.1"/>
    <property type="gene ID" value="ENSDCDG00010018132.1"/>
</dbReference>
<feature type="transmembrane region" description="Helical" evidence="1">
    <location>
        <begin position="37"/>
        <end position="56"/>
    </location>
</feature>
<keyword evidence="1" id="KW-0472">Membrane</keyword>
<evidence type="ECO:0008006" key="4">
    <source>
        <dbReference type="Google" id="ProtNLM"/>
    </source>
</evidence>
<dbReference type="InterPro" id="IPR029377">
    <property type="entry name" value="TMEM220"/>
</dbReference>
<keyword evidence="3" id="KW-1185">Reference proteome</keyword>
<feature type="transmembrane region" description="Helical" evidence="1">
    <location>
        <begin position="68"/>
        <end position="89"/>
    </location>
</feature>
<keyword evidence="1" id="KW-0812">Transmembrane</keyword>
<dbReference type="Proteomes" id="UP000694580">
    <property type="component" value="Chromosome 7"/>
</dbReference>
<evidence type="ECO:0000313" key="3">
    <source>
        <dbReference type="Proteomes" id="UP000694580"/>
    </source>
</evidence>
<evidence type="ECO:0000313" key="2">
    <source>
        <dbReference type="Ensembl" id="ENSDCDP00010028721.1"/>
    </source>
</evidence>
<gene>
    <name evidence="2" type="primary">TMEM220</name>
</gene>
<feature type="transmembrane region" description="Helical" evidence="1">
    <location>
        <begin position="12"/>
        <end position="31"/>
    </location>
</feature>
<dbReference type="PANTHER" id="PTHR34262:SF1">
    <property type="entry name" value="TRANSMEMBRANE PROTEIN 220"/>
    <property type="match status" value="1"/>
</dbReference>